<comment type="caution">
    <text evidence="1">The sequence shown here is derived from an EMBL/GenBank/DDBJ whole genome shotgun (WGS) entry which is preliminary data.</text>
</comment>
<name>A0A0V1KMH2_9BILA</name>
<keyword evidence="2" id="KW-1185">Reference proteome</keyword>
<dbReference type="Proteomes" id="UP000054721">
    <property type="component" value="Unassembled WGS sequence"/>
</dbReference>
<evidence type="ECO:0000313" key="2">
    <source>
        <dbReference type="Proteomes" id="UP000054721"/>
    </source>
</evidence>
<proteinExistence type="predicted"/>
<gene>
    <name evidence="1" type="ORF">T02_9651</name>
</gene>
<evidence type="ECO:0000313" key="1">
    <source>
        <dbReference type="EMBL" id="KRZ48294.1"/>
    </source>
</evidence>
<accession>A0A0V1KMH2</accession>
<protein>
    <submittedName>
        <fullName evidence="1">Uncharacterized protein</fullName>
    </submittedName>
</protein>
<reference evidence="1 2" key="1">
    <citation type="submission" date="2015-05" db="EMBL/GenBank/DDBJ databases">
        <title>Evolution of Trichinella species and genotypes.</title>
        <authorList>
            <person name="Korhonen P.K."/>
            <person name="Edoardo P."/>
            <person name="Giuseppe L.R."/>
            <person name="Gasser R.B."/>
        </authorList>
    </citation>
    <scope>NUCLEOTIDE SEQUENCE [LARGE SCALE GENOMIC DNA]</scope>
    <source>
        <strain evidence="1">ISS10</strain>
    </source>
</reference>
<dbReference type="AlphaFoldDB" id="A0A0V1KMH2"/>
<organism evidence="1 2">
    <name type="scientific">Trichinella nativa</name>
    <dbReference type="NCBI Taxonomy" id="6335"/>
    <lineage>
        <taxon>Eukaryota</taxon>
        <taxon>Metazoa</taxon>
        <taxon>Ecdysozoa</taxon>
        <taxon>Nematoda</taxon>
        <taxon>Enoplea</taxon>
        <taxon>Dorylaimia</taxon>
        <taxon>Trichinellida</taxon>
        <taxon>Trichinellidae</taxon>
        <taxon>Trichinella</taxon>
    </lineage>
</organism>
<sequence length="63" mass="7327">MREQGVLMFGESAATYVYRSILYPFHPYYSLLYEINSSNGISMFIFDPGVHRLHWTPKPLSTP</sequence>
<dbReference type="EMBL" id="JYDW01000432">
    <property type="protein sequence ID" value="KRZ48294.1"/>
    <property type="molecule type" value="Genomic_DNA"/>
</dbReference>